<dbReference type="Proteomes" id="UP000239549">
    <property type="component" value="Unassembled WGS sequence"/>
</dbReference>
<evidence type="ECO:0000313" key="1">
    <source>
        <dbReference type="EMBL" id="GBF33661.1"/>
    </source>
</evidence>
<proteinExistence type="predicted"/>
<name>A0A2L2XID8_9FIRM</name>
<reference evidence="2" key="1">
    <citation type="submission" date="2018-02" db="EMBL/GenBank/DDBJ databases">
        <title>Genome sequence of Desulfocucumis palustris strain NAW-5.</title>
        <authorList>
            <person name="Watanabe M."/>
            <person name="Kojima H."/>
            <person name="Fukui M."/>
        </authorList>
    </citation>
    <scope>NUCLEOTIDE SEQUENCE [LARGE SCALE GENOMIC DNA]</scope>
    <source>
        <strain evidence="2">NAW-5</strain>
    </source>
</reference>
<dbReference type="EMBL" id="BFAV01000112">
    <property type="protein sequence ID" value="GBF33661.1"/>
    <property type="molecule type" value="Genomic_DNA"/>
</dbReference>
<dbReference type="RefSeq" id="WP_104372025.1">
    <property type="nucleotide sequence ID" value="NZ_BFAV01000112.1"/>
</dbReference>
<dbReference type="AlphaFoldDB" id="A0A2L2XID8"/>
<organism evidence="1 2">
    <name type="scientific">Desulfocucumis palustris</name>
    <dbReference type="NCBI Taxonomy" id="1898651"/>
    <lineage>
        <taxon>Bacteria</taxon>
        <taxon>Bacillati</taxon>
        <taxon>Bacillota</taxon>
        <taxon>Clostridia</taxon>
        <taxon>Eubacteriales</taxon>
        <taxon>Desulfocucumaceae</taxon>
        <taxon>Desulfocucumis</taxon>
    </lineage>
</organism>
<sequence>MNYSTVIDRLKDVAKIIRDNPRKSFPLWVFELDFCSKELADIHKRMSIEMGYYGKIKENIPHLKHLKEAIVRLSRLCAMGGLSFSVEVVFQTISSTIEDLKLQEKLDSER</sequence>
<accession>A0A2L2XID8</accession>
<protein>
    <submittedName>
        <fullName evidence="1">Uncharacterized protein</fullName>
    </submittedName>
</protein>
<gene>
    <name evidence="1" type="ORF">DCCM_2767</name>
</gene>
<evidence type="ECO:0000313" key="2">
    <source>
        <dbReference type="Proteomes" id="UP000239549"/>
    </source>
</evidence>
<comment type="caution">
    <text evidence="1">The sequence shown here is derived from an EMBL/GenBank/DDBJ whole genome shotgun (WGS) entry which is preliminary data.</text>
</comment>
<keyword evidence="2" id="KW-1185">Reference proteome</keyword>